<reference evidence="2 3" key="1">
    <citation type="submission" date="2018-01" db="EMBL/GenBank/DDBJ databases">
        <title>Genomic Encyclopedia of Type Strains, Phase III (KMG-III): the genomes of soil and plant-associated and newly described type strains.</title>
        <authorList>
            <person name="Whitman W."/>
        </authorList>
    </citation>
    <scope>NUCLEOTIDE SEQUENCE [LARGE SCALE GENOMIC DNA]</scope>
    <source>
        <strain evidence="2 3">JCM 18070</strain>
    </source>
</reference>
<dbReference type="Proteomes" id="UP000237381">
    <property type="component" value="Unassembled WGS sequence"/>
</dbReference>
<proteinExistence type="predicted"/>
<name>A0A2S4MC21_9BURK</name>
<sequence>MEIGSLATTAGDSAAYTRSSNADVTTTTKDGVAKTDASDSSTPASQDDAVEISPQAYAAASNDASTDAATDVSTTVATAPSSDAGESTEQANAQPMRSLVYGALGLARPDQPPDPNHAYSFGRWLAAGITIGGLISLFI</sequence>
<feature type="compositionally biased region" description="Low complexity" evidence="1">
    <location>
        <begin position="56"/>
        <end position="84"/>
    </location>
</feature>
<feature type="region of interest" description="Disordered" evidence="1">
    <location>
        <begin position="1"/>
        <end position="96"/>
    </location>
</feature>
<keyword evidence="3" id="KW-1185">Reference proteome</keyword>
<accession>A0A2S4MC21</accession>
<evidence type="ECO:0000313" key="3">
    <source>
        <dbReference type="Proteomes" id="UP000237381"/>
    </source>
</evidence>
<evidence type="ECO:0000313" key="2">
    <source>
        <dbReference type="EMBL" id="POR52298.1"/>
    </source>
</evidence>
<dbReference type="AlphaFoldDB" id="A0A2S4MC21"/>
<organism evidence="2 3">
    <name type="scientific">Paraburkholderia eburnea</name>
    <dbReference type="NCBI Taxonomy" id="1189126"/>
    <lineage>
        <taxon>Bacteria</taxon>
        <taxon>Pseudomonadati</taxon>
        <taxon>Pseudomonadota</taxon>
        <taxon>Betaproteobacteria</taxon>
        <taxon>Burkholderiales</taxon>
        <taxon>Burkholderiaceae</taxon>
        <taxon>Paraburkholderia</taxon>
    </lineage>
</organism>
<evidence type="ECO:0000256" key="1">
    <source>
        <dbReference type="SAM" id="MobiDB-lite"/>
    </source>
</evidence>
<comment type="caution">
    <text evidence="2">The sequence shown here is derived from an EMBL/GenBank/DDBJ whole genome shotgun (WGS) entry which is preliminary data.</text>
</comment>
<gene>
    <name evidence="2" type="ORF">B0G62_105266</name>
</gene>
<protein>
    <submittedName>
        <fullName evidence="2">Uncharacterized protein</fullName>
    </submittedName>
</protein>
<feature type="compositionally biased region" description="Polar residues" evidence="1">
    <location>
        <begin position="1"/>
        <end position="29"/>
    </location>
</feature>
<feature type="compositionally biased region" description="Polar residues" evidence="1">
    <location>
        <begin position="85"/>
        <end position="95"/>
    </location>
</feature>
<dbReference type="EMBL" id="PQGA01000005">
    <property type="protein sequence ID" value="POR52298.1"/>
    <property type="molecule type" value="Genomic_DNA"/>
</dbReference>